<dbReference type="AlphaFoldDB" id="A0A4S9VJN1"/>
<gene>
    <name evidence="1" type="ORF">D6C90_01284</name>
</gene>
<accession>A0A4S9VJN1</accession>
<proteinExistence type="predicted"/>
<reference evidence="1 2" key="1">
    <citation type="submission" date="2018-10" db="EMBL/GenBank/DDBJ databases">
        <title>Fifty Aureobasidium pullulans genomes reveal a recombining polyextremotolerant generalist.</title>
        <authorList>
            <person name="Gostincar C."/>
            <person name="Turk M."/>
            <person name="Zajc J."/>
            <person name="Gunde-Cimerman N."/>
        </authorList>
    </citation>
    <scope>NUCLEOTIDE SEQUENCE [LARGE SCALE GENOMIC DNA]</scope>
    <source>
        <strain evidence="1 2">EXF-3844</strain>
    </source>
</reference>
<dbReference type="EMBL" id="QZBN01000054">
    <property type="protein sequence ID" value="THZ52243.1"/>
    <property type="molecule type" value="Genomic_DNA"/>
</dbReference>
<sequence length="235" mass="27064">METGPAKLEKFMASCEHGIWGFVIYRSAYGPYSDTDFSAFIQHLKELVAECDEINGKHPIFQKLTWTIFEDRNQLENLRHAQIKKMFDQWCCSGSAASGQPRSLHSIHHSTLARYQFCLHVNQDSLDSFNNAKSESPALSFERTAFVNIVARRFPQDILEEYVDEEEYDDEEEVEDTYPALEGNTDADVGWCKTPLDSIYPSSYVDLCRNENWFHFYVSPPDLVGSRHGVSYDSF</sequence>
<organism evidence="1 2">
    <name type="scientific">Aureobasidium pullulans</name>
    <name type="common">Black yeast</name>
    <name type="synonym">Pullularia pullulans</name>
    <dbReference type="NCBI Taxonomy" id="5580"/>
    <lineage>
        <taxon>Eukaryota</taxon>
        <taxon>Fungi</taxon>
        <taxon>Dikarya</taxon>
        <taxon>Ascomycota</taxon>
        <taxon>Pezizomycotina</taxon>
        <taxon>Dothideomycetes</taxon>
        <taxon>Dothideomycetidae</taxon>
        <taxon>Dothideales</taxon>
        <taxon>Saccotheciaceae</taxon>
        <taxon>Aureobasidium</taxon>
    </lineage>
</organism>
<dbReference type="Proteomes" id="UP000310121">
    <property type="component" value="Unassembled WGS sequence"/>
</dbReference>
<evidence type="ECO:0000313" key="2">
    <source>
        <dbReference type="Proteomes" id="UP000310121"/>
    </source>
</evidence>
<protein>
    <submittedName>
        <fullName evidence="1">Uncharacterized protein</fullName>
    </submittedName>
</protein>
<comment type="caution">
    <text evidence="1">The sequence shown here is derived from an EMBL/GenBank/DDBJ whole genome shotgun (WGS) entry which is preliminary data.</text>
</comment>
<name>A0A4S9VJN1_AURPU</name>
<evidence type="ECO:0000313" key="1">
    <source>
        <dbReference type="EMBL" id="THZ52243.1"/>
    </source>
</evidence>